<dbReference type="AlphaFoldDB" id="A0AAQ3NVF9"/>
<gene>
    <name evidence="1" type="ORF">V8G54_010258</name>
</gene>
<evidence type="ECO:0000313" key="2">
    <source>
        <dbReference type="Proteomes" id="UP001374535"/>
    </source>
</evidence>
<proteinExistence type="predicted"/>
<reference evidence="1 2" key="1">
    <citation type="journal article" date="2023" name="Life. Sci Alliance">
        <title>Evolutionary insights into 3D genome organization and epigenetic landscape of Vigna mungo.</title>
        <authorList>
            <person name="Junaid A."/>
            <person name="Singh B."/>
            <person name="Bhatia S."/>
        </authorList>
    </citation>
    <scope>NUCLEOTIDE SEQUENCE [LARGE SCALE GENOMIC DNA]</scope>
    <source>
        <strain evidence="1">Urdbean</strain>
    </source>
</reference>
<sequence length="106" mass="11509">MATSTLCALRNMGFLAKPPQVRNLALTVARLAIRLMYAIESMDSHPITNFTMAKASFPKVKIPSMIVRDITLIMKCAALNSSIKPSLISSTPLLTLTLPPLLKSVP</sequence>
<accession>A0AAQ3NVF9</accession>
<evidence type="ECO:0000313" key="1">
    <source>
        <dbReference type="EMBL" id="WVZ17276.1"/>
    </source>
</evidence>
<organism evidence="1 2">
    <name type="scientific">Vigna mungo</name>
    <name type="common">Black gram</name>
    <name type="synonym">Phaseolus mungo</name>
    <dbReference type="NCBI Taxonomy" id="3915"/>
    <lineage>
        <taxon>Eukaryota</taxon>
        <taxon>Viridiplantae</taxon>
        <taxon>Streptophyta</taxon>
        <taxon>Embryophyta</taxon>
        <taxon>Tracheophyta</taxon>
        <taxon>Spermatophyta</taxon>
        <taxon>Magnoliopsida</taxon>
        <taxon>eudicotyledons</taxon>
        <taxon>Gunneridae</taxon>
        <taxon>Pentapetalae</taxon>
        <taxon>rosids</taxon>
        <taxon>fabids</taxon>
        <taxon>Fabales</taxon>
        <taxon>Fabaceae</taxon>
        <taxon>Papilionoideae</taxon>
        <taxon>50 kb inversion clade</taxon>
        <taxon>NPAAA clade</taxon>
        <taxon>indigoferoid/millettioid clade</taxon>
        <taxon>Phaseoleae</taxon>
        <taxon>Vigna</taxon>
    </lineage>
</organism>
<keyword evidence="2" id="KW-1185">Reference proteome</keyword>
<protein>
    <submittedName>
        <fullName evidence="1">Uncharacterized protein</fullName>
    </submittedName>
</protein>
<dbReference type="EMBL" id="CP144698">
    <property type="protein sequence ID" value="WVZ17276.1"/>
    <property type="molecule type" value="Genomic_DNA"/>
</dbReference>
<name>A0AAQ3NVF9_VIGMU</name>
<dbReference type="Proteomes" id="UP001374535">
    <property type="component" value="Chromosome 3"/>
</dbReference>